<dbReference type="NCBIfam" id="TIGR01525">
    <property type="entry name" value="ATPase-IB_hvy"/>
    <property type="match status" value="1"/>
</dbReference>
<keyword evidence="4 10" id="KW-0479">Metal-binding</keyword>
<feature type="transmembrane region" description="Helical" evidence="10">
    <location>
        <begin position="1078"/>
        <end position="1096"/>
    </location>
</feature>
<evidence type="ECO:0000256" key="8">
    <source>
        <dbReference type="ARBA" id="ARBA00022989"/>
    </source>
</evidence>
<evidence type="ECO:0000256" key="1">
    <source>
        <dbReference type="ARBA" id="ARBA00004141"/>
    </source>
</evidence>
<evidence type="ECO:0000256" key="3">
    <source>
        <dbReference type="ARBA" id="ARBA00022692"/>
    </source>
</evidence>
<comment type="similarity">
    <text evidence="2 10">Belongs to the cation transport ATPase (P-type) (TC 3.A.3) family. Type IB subfamily.</text>
</comment>
<dbReference type="InterPro" id="IPR036412">
    <property type="entry name" value="HAD-like_sf"/>
</dbReference>
<evidence type="ECO:0000256" key="7">
    <source>
        <dbReference type="ARBA" id="ARBA00022967"/>
    </source>
</evidence>
<dbReference type="Pfam" id="PF00702">
    <property type="entry name" value="Hydrolase"/>
    <property type="match status" value="1"/>
</dbReference>
<dbReference type="InterPro" id="IPR006121">
    <property type="entry name" value="HMA_dom"/>
</dbReference>
<evidence type="ECO:0000256" key="2">
    <source>
        <dbReference type="ARBA" id="ARBA00006024"/>
    </source>
</evidence>
<feature type="domain" description="HMA" evidence="12">
    <location>
        <begin position="113"/>
        <end position="178"/>
    </location>
</feature>
<dbReference type="SUPFAM" id="SSF81665">
    <property type="entry name" value="Calcium ATPase, transmembrane domain M"/>
    <property type="match status" value="1"/>
</dbReference>
<dbReference type="InterPro" id="IPR036163">
    <property type="entry name" value="HMA_dom_sf"/>
</dbReference>
<reference evidence="13" key="1">
    <citation type="submission" date="2021-01" db="EMBL/GenBank/DDBJ databases">
        <authorList>
            <person name="Corre E."/>
            <person name="Pelletier E."/>
            <person name="Niang G."/>
            <person name="Scheremetjew M."/>
            <person name="Finn R."/>
            <person name="Kale V."/>
            <person name="Holt S."/>
            <person name="Cochrane G."/>
            <person name="Meng A."/>
            <person name="Brown T."/>
            <person name="Cohen L."/>
        </authorList>
    </citation>
    <scope>NUCLEOTIDE SEQUENCE</scope>
    <source>
        <strain evidence="13">CCMP 410</strain>
    </source>
</reference>
<dbReference type="Gene3D" id="3.40.1110.10">
    <property type="entry name" value="Calcium-transporting ATPase, cytoplasmic domain N"/>
    <property type="match status" value="1"/>
</dbReference>
<dbReference type="Pfam" id="PF00122">
    <property type="entry name" value="E1-E2_ATPase"/>
    <property type="match status" value="1"/>
</dbReference>
<keyword evidence="6 10" id="KW-0067">ATP-binding</keyword>
<dbReference type="CDD" id="cd00371">
    <property type="entry name" value="HMA"/>
    <property type="match status" value="1"/>
</dbReference>
<dbReference type="GO" id="GO:0016020">
    <property type="term" value="C:membrane"/>
    <property type="evidence" value="ECO:0007669"/>
    <property type="project" value="UniProtKB-SubCell"/>
</dbReference>
<dbReference type="AlphaFoldDB" id="A0A7S1V7H5"/>
<dbReference type="PROSITE" id="PS50846">
    <property type="entry name" value="HMA_2"/>
    <property type="match status" value="2"/>
</dbReference>
<feature type="transmembrane region" description="Helical" evidence="10">
    <location>
        <begin position="488"/>
        <end position="506"/>
    </location>
</feature>
<dbReference type="InterPro" id="IPR001757">
    <property type="entry name" value="P_typ_ATPase"/>
</dbReference>
<feature type="domain" description="HMA" evidence="12">
    <location>
        <begin position="195"/>
        <end position="261"/>
    </location>
</feature>
<keyword evidence="9 10" id="KW-0472">Membrane</keyword>
<evidence type="ECO:0000256" key="11">
    <source>
        <dbReference type="SAM" id="MobiDB-lite"/>
    </source>
</evidence>
<dbReference type="InterPro" id="IPR051014">
    <property type="entry name" value="Cation_Transport_ATPase_IB"/>
</dbReference>
<keyword evidence="3 10" id="KW-0812">Transmembrane</keyword>
<dbReference type="GO" id="GO:0016887">
    <property type="term" value="F:ATP hydrolysis activity"/>
    <property type="evidence" value="ECO:0007669"/>
    <property type="project" value="InterPro"/>
</dbReference>
<dbReference type="PROSITE" id="PS01229">
    <property type="entry name" value="COF_2"/>
    <property type="match status" value="1"/>
</dbReference>
<dbReference type="PANTHER" id="PTHR48085">
    <property type="entry name" value="CADMIUM/ZINC-TRANSPORTING ATPASE HMA2-RELATED"/>
    <property type="match status" value="1"/>
</dbReference>
<evidence type="ECO:0000256" key="10">
    <source>
        <dbReference type="RuleBase" id="RU362081"/>
    </source>
</evidence>
<dbReference type="PROSITE" id="PS00154">
    <property type="entry name" value="ATPASE_E1_E2"/>
    <property type="match status" value="1"/>
</dbReference>
<dbReference type="Gene3D" id="2.70.150.10">
    <property type="entry name" value="Calcium-transporting ATPase, cytoplasmic transduction domain A"/>
    <property type="match status" value="1"/>
</dbReference>
<evidence type="ECO:0000259" key="12">
    <source>
        <dbReference type="PROSITE" id="PS50846"/>
    </source>
</evidence>
<dbReference type="InterPro" id="IPR023299">
    <property type="entry name" value="ATPase_P-typ_cyto_dom_N"/>
</dbReference>
<dbReference type="InterPro" id="IPR008250">
    <property type="entry name" value="ATPase_P-typ_transduc_dom_A_sf"/>
</dbReference>
<dbReference type="InterPro" id="IPR044492">
    <property type="entry name" value="P_typ_ATPase_HD_dom"/>
</dbReference>
<evidence type="ECO:0000256" key="6">
    <source>
        <dbReference type="ARBA" id="ARBA00022840"/>
    </source>
</evidence>
<keyword evidence="8 10" id="KW-1133">Transmembrane helix</keyword>
<name>A0A7S1V7H5_9STRA</name>
<dbReference type="InterPro" id="IPR027256">
    <property type="entry name" value="P-typ_ATPase_IB"/>
</dbReference>
<gene>
    <name evidence="13" type="ORF">GOCE00092_LOCUS15865</name>
</gene>
<dbReference type="SFLD" id="SFLDG00002">
    <property type="entry name" value="C1.7:_P-type_atpase_like"/>
    <property type="match status" value="1"/>
</dbReference>
<dbReference type="NCBIfam" id="TIGR01494">
    <property type="entry name" value="ATPase_P-type"/>
    <property type="match status" value="1"/>
</dbReference>
<dbReference type="Gene3D" id="3.40.50.1000">
    <property type="entry name" value="HAD superfamily/HAD-like"/>
    <property type="match status" value="1"/>
</dbReference>
<dbReference type="FunFam" id="2.70.150.10:FF:000002">
    <property type="entry name" value="Copper-transporting ATPase 1, putative"/>
    <property type="match status" value="1"/>
</dbReference>
<organism evidence="13">
    <name type="scientific">Grammatophora oceanica</name>
    <dbReference type="NCBI Taxonomy" id="210454"/>
    <lineage>
        <taxon>Eukaryota</taxon>
        <taxon>Sar</taxon>
        <taxon>Stramenopiles</taxon>
        <taxon>Ochrophyta</taxon>
        <taxon>Bacillariophyta</taxon>
        <taxon>Fragilariophyceae</taxon>
        <taxon>Fragilariophycidae</taxon>
        <taxon>Rhabdonematales</taxon>
        <taxon>Grammatophoraceae</taxon>
        <taxon>Grammatophora</taxon>
    </lineage>
</organism>
<dbReference type="SUPFAM" id="SSF55008">
    <property type="entry name" value="HMA, heavy metal-associated domain"/>
    <property type="match status" value="2"/>
</dbReference>
<dbReference type="InterPro" id="IPR018303">
    <property type="entry name" value="ATPase_P-typ_P_site"/>
</dbReference>
<dbReference type="EMBL" id="HBGK01030392">
    <property type="protein sequence ID" value="CAD9288796.1"/>
    <property type="molecule type" value="Transcribed_RNA"/>
</dbReference>
<keyword evidence="7" id="KW-1278">Translocase</keyword>
<dbReference type="Gene3D" id="3.30.70.100">
    <property type="match status" value="2"/>
</dbReference>
<dbReference type="GO" id="GO:0019829">
    <property type="term" value="F:ATPase-coupled monoatomic cation transmembrane transporter activity"/>
    <property type="evidence" value="ECO:0007669"/>
    <property type="project" value="InterPro"/>
</dbReference>
<dbReference type="InterPro" id="IPR059000">
    <property type="entry name" value="ATPase_P-type_domA"/>
</dbReference>
<dbReference type="PANTHER" id="PTHR48085:SF5">
    <property type="entry name" value="CADMIUM_ZINC-TRANSPORTING ATPASE HMA4-RELATED"/>
    <property type="match status" value="1"/>
</dbReference>
<sequence>MNGNHDVEMNGVTKTDDDDGVVVLTAGHSSTPSPTSTATTLHIHPPPPLHSLPTSEEAHNTYHPDFMFCGACTQCEDDDEGDAPVQTTPEGRVWTASVDVEVGSDPTSTGALVRTQLMVPTMTTESQSHVVETLLKELSGVHRVTSNILTHMVDVDHGASTTLQEMVEVLQKMGFQGARPPSNNSGSNQLEMPLARSQFHVQGICCTSECPTIQSIVEQLPSVSKIQINITTKNVYVEYDPHVVSAMEIAHSLTKQGFKSRILKDGAVPKQKAPEVGRTTLHMTKALVPNDIPKIQQRLACVQGVKRVGVNLVESVVFCEHDVSKVSAKQLSQHLAETEGSGTTSTSNGEYLNSIAADAMDEITQRTTTALTMARSKFVESTLLISNLSLNHLRVLEKSLRQNYVSSQLRAFYPHVPSKTVKLEHNPELLQANQVCGVLQRYGMEASVAIDGSEENLALPLLEDYESDAVHPKVHGNMIREDHASMHYNVWLSGIFWALSLVSYGGGNYLDYFKYCGLFSVLFGIPPIALKAYRTIRRCQFDANCMMVVAAVGALALGEFDEAASVAFLFAVSEYLEARATERARKALAAIVTLRPDHAHVVHPTTKEVIIVPAEKVPVGSTLSVRTGDKIATDGIVVEGMSAVDESSLTGEAVPVTKKMGDTVAGGSINIGEEALLIQTTTSVEDSAVSRLIRLVEEAQANRSPTEKLVDGFAKKYTPVVILMAGLMCTIPWFWGSDTGRYWTLNGLIIIVIACPCALTISTPVTYAAGLAATAQRGIIVKGGASLEALGSVSKVVLDKTGTLTNGKFVLNKLEAVGQHMSRDEVLGLLALIEAPSSHPLSATLVHAARAEGVSIPRHLTMTSHTVLRGEGVSALVDGTKVYVGNRRLFTRLGMYDSLQYYKTTTEEWSQNGGTVGFIGMEEKGIIGVFCVTDDVRPEARQVVEQLHAGGIDVVMLTGDSEGAAQAVARQVGLSPGNVHAQLLPEDKLHHVGSLILPKNMKRKRCCCCPKKSLVLMCGDGINDAPALAVADVGVAMGEGASLAMEMSDITLMDSNIGKLLYSIKMGKRVVMTIQENIVLSLIAKLMVVGLTFGGYMTLLSAIAADVGVMLIVTLNGMKLLPSGREEILSMDNEGAKAPRDTKRISLNSPSYNAVKQQQQQQSGTSTLELV</sequence>
<dbReference type="SUPFAM" id="SSF81653">
    <property type="entry name" value="Calcium ATPase, transduction domain A"/>
    <property type="match status" value="1"/>
</dbReference>
<evidence type="ECO:0000256" key="5">
    <source>
        <dbReference type="ARBA" id="ARBA00022741"/>
    </source>
</evidence>
<dbReference type="GO" id="GO:0046872">
    <property type="term" value="F:metal ion binding"/>
    <property type="evidence" value="ECO:0007669"/>
    <property type="project" value="UniProtKB-KW"/>
</dbReference>
<dbReference type="InterPro" id="IPR023214">
    <property type="entry name" value="HAD_sf"/>
</dbReference>
<accession>A0A7S1V7H5</accession>
<dbReference type="CDD" id="cd02079">
    <property type="entry name" value="P-type_ATPase_HM"/>
    <property type="match status" value="1"/>
</dbReference>
<feature type="transmembrane region" description="Helical" evidence="10">
    <location>
        <begin position="717"/>
        <end position="735"/>
    </location>
</feature>
<evidence type="ECO:0000313" key="13">
    <source>
        <dbReference type="EMBL" id="CAD9288796.1"/>
    </source>
</evidence>
<protein>
    <recommendedName>
        <fullName evidence="12">HMA domain-containing protein</fullName>
    </recommendedName>
</protein>
<evidence type="ECO:0000256" key="9">
    <source>
        <dbReference type="ARBA" id="ARBA00023136"/>
    </source>
</evidence>
<dbReference type="SUPFAM" id="SSF56784">
    <property type="entry name" value="HAD-like"/>
    <property type="match status" value="1"/>
</dbReference>
<dbReference type="SFLD" id="SFLDS00003">
    <property type="entry name" value="Haloacid_Dehalogenase"/>
    <property type="match status" value="1"/>
</dbReference>
<feature type="transmembrane region" description="Helical" evidence="10">
    <location>
        <begin position="747"/>
        <end position="772"/>
    </location>
</feature>
<proteinExistence type="inferred from homology"/>
<comment type="subcellular location">
    <subcellularLocation>
        <location evidence="1">Membrane</location>
        <topology evidence="1">Multi-pass membrane protein</topology>
    </subcellularLocation>
</comment>
<keyword evidence="5 10" id="KW-0547">Nucleotide-binding</keyword>
<dbReference type="PRINTS" id="PR00119">
    <property type="entry name" value="CATATPASE"/>
</dbReference>
<feature type="region of interest" description="Disordered" evidence="11">
    <location>
        <begin position="1151"/>
        <end position="1171"/>
    </location>
</feature>
<evidence type="ECO:0000256" key="4">
    <source>
        <dbReference type="ARBA" id="ARBA00022723"/>
    </source>
</evidence>
<dbReference type="SFLD" id="SFLDF00027">
    <property type="entry name" value="p-type_atpase"/>
    <property type="match status" value="1"/>
</dbReference>
<dbReference type="InterPro" id="IPR023298">
    <property type="entry name" value="ATPase_P-typ_TM_dom_sf"/>
</dbReference>
<dbReference type="GO" id="GO:0005524">
    <property type="term" value="F:ATP binding"/>
    <property type="evidence" value="ECO:0007669"/>
    <property type="project" value="UniProtKB-UniRule"/>
</dbReference>